<dbReference type="EMBL" id="CP015118">
    <property type="protein sequence ID" value="ARN21525.1"/>
    <property type="molecule type" value="Genomic_DNA"/>
</dbReference>
<dbReference type="OrthoDB" id="7062268at2"/>
<protein>
    <submittedName>
        <fullName evidence="1">Uncharacterized protein</fullName>
    </submittedName>
</protein>
<sequence length="94" mass="10455">MLHTITLNIRHDGPDSDWQTILAVYQSMPGWQGTRQIASWFGLHGDAQYIVASVEPSGAVFEGQVDAGLWTGWLTMLCARLSLALNREIHDAEM</sequence>
<evidence type="ECO:0000313" key="1">
    <source>
        <dbReference type="EMBL" id="ARN21525.1"/>
    </source>
</evidence>
<dbReference type="STRING" id="946333.A4W93_17390"/>
<keyword evidence="2" id="KW-1185">Reference proteome</keyword>
<organism evidence="1 2">
    <name type="scientific">Piscinibacter gummiphilus</name>
    <dbReference type="NCBI Taxonomy" id="946333"/>
    <lineage>
        <taxon>Bacteria</taxon>
        <taxon>Pseudomonadati</taxon>
        <taxon>Pseudomonadota</taxon>
        <taxon>Betaproteobacteria</taxon>
        <taxon>Burkholderiales</taxon>
        <taxon>Sphaerotilaceae</taxon>
        <taxon>Piscinibacter</taxon>
    </lineage>
</organism>
<dbReference type="AlphaFoldDB" id="A0A1W6LB61"/>
<evidence type="ECO:0000313" key="2">
    <source>
        <dbReference type="Proteomes" id="UP000193427"/>
    </source>
</evidence>
<dbReference type="Proteomes" id="UP000193427">
    <property type="component" value="Chromosome"/>
</dbReference>
<accession>A0A1W6LB61</accession>
<reference evidence="1 2" key="1">
    <citation type="submission" date="2016-04" db="EMBL/GenBank/DDBJ databases">
        <title>Complete genome sequence of natural rubber-degrading, novel Gram-negative bacterium, Rhizobacter gummiphilus strain NS21.</title>
        <authorList>
            <person name="Tabata M."/>
            <person name="Kasai D."/>
            <person name="Fukuda M."/>
        </authorList>
    </citation>
    <scope>NUCLEOTIDE SEQUENCE [LARGE SCALE GENOMIC DNA]</scope>
    <source>
        <strain evidence="1 2">NS21</strain>
    </source>
</reference>
<gene>
    <name evidence="1" type="ORF">A4W93_17390</name>
</gene>
<dbReference type="KEGG" id="rgu:A4W93_17390"/>
<name>A0A1W6LB61_9BURK</name>
<dbReference type="RefSeq" id="WP_085751817.1">
    <property type="nucleotide sequence ID" value="NZ_BSPR01000013.1"/>
</dbReference>
<proteinExistence type="predicted"/>